<dbReference type="Proteomes" id="UP001060085">
    <property type="component" value="Linkage Group LG01"/>
</dbReference>
<name>A0ACC0C7M8_CATRO</name>
<proteinExistence type="predicted"/>
<dbReference type="EMBL" id="CM044701">
    <property type="protein sequence ID" value="KAI5680890.1"/>
    <property type="molecule type" value="Genomic_DNA"/>
</dbReference>
<accession>A0ACC0C7M8</accession>
<sequence>MPLQLTHTYICACYVCDCIKIDKNVVDYTSDKYDESNATQSSKKATKSYKSHVWIHARRLDIGKDGEPRIECIGCGKVYIAGGKYRTSSISCHIKMMWRECYQVDQIRCS</sequence>
<protein>
    <submittedName>
        <fullName evidence="1">Uncharacterized protein</fullName>
    </submittedName>
</protein>
<keyword evidence="2" id="KW-1185">Reference proteome</keyword>
<comment type="caution">
    <text evidence="1">The sequence shown here is derived from an EMBL/GenBank/DDBJ whole genome shotgun (WGS) entry which is preliminary data.</text>
</comment>
<gene>
    <name evidence="1" type="ORF">M9H77_02117</name>
</gene>
<organism evidence="1 2">
    <name type="scientific">Catharanthus roseus</name>
    <name type="common">Madagascar periwinkle</name>
    <name type="synonym">Vinca rosea</name>
    <dbReference type="NCBI Taxonomy" id="4058"/>
    <lineage>
        <taxon>Eukaryota</taxon>
        <taxon>Viridiplantae</taxon>
        <taxon>Streptophyta</taxon>
        <taxon>Embryophyta</taxon>
        <taxon>Tracheophyta</taxon>
        <taxon>Spermatophyta</taxon>
        <taxon>Magnoliopsida</taxon>
        <taxon>eudicotyledons</taxon>
        <taxon>Gunneridae</taxon>
        <taxon>Pentapetalae</taxon>
        <taxon>asterids</taxon>
        <taxon>lamiids</taxon>
        <taxon>Gentianales</taxon>
        <taxon>Apocynaceae</taxon>
        <taxon>Rauvolfioideae</taxon>
        <taxon>Vinceae</taxon>
        <taxon>Catharanthinae</taxon>
        <taxon>Catharanthus</taxon>
    </lineage>
</organism>
<evidence type="ECO:0000313" key="2">
    <source>
        <dbReference type="Proteomes" id="UP001060085"/>
    </source>
</evidence>
<reference evidence="2" key="1">
    <citation type="journal article" date="2023" name="Nat. Plants">
        <title>Single-cell RNA sequencing provides a high-resolution roadmap for understanding the multicellular compartmentation of specialized metabolism.</title>
        <authorList>
            <person name="Sun S."/>
            <person name="Shen X."/>
            <person name="Li Y."/>
            <person name="Li Y."/>
            <person name="Wang S."/>
            <person name="Li R."/>
            <person name="Zhang H."/>
            <person name="Shen G."/>
            <person name="Guo B."/>
            <person name="Wei J."/>
            <person name="Xu J."/>
            <person name="St-Pierre B."/>
            <person name="Chen S."/>
            <person name="Sun C."/>
        </authorList>
    </citation>
    <scope>NUCLEOTIDE SEQUENCE [LARGE SCALE GENOMIC DNA]</scope>
</reference>
<evidence type="ECO:0000313" key="1">
    <source>
        <dbReference type="EMBL" id="KAI5680890.1"/>
    </source>
</evidence>